<evidence type="ECO:0000313" key="8">
    <source>
        <dbReference type="EMBL" id="KAK1444772.1"/>
    </source>
</evidence>
<proteinExistence type="predicted"/>
<dbReference type="PANTHER" id="PTHR12241">
    <property type="entry name" value="TUBULIN POLYGLUTAMYLASE"/>
    <property type="match status" value="1"/>
</dbReference>
<dbReference type="PROSITE" id="PS50975">
    <property type="entry name" value="ATP_GRASP"/>
    <property type="match status" value="1"/>
</dbReference>
<dbReference type="GO" id="GO:0046872">
    <property type="term" value="F:metal ion binding"/>
    <property type="evidence" value="ECO:0007669"/>
    <property type="project" value="InterPro"/>
</dbReference>
<dbReference type="GO" id="GO:0070740">
    <property type="term" value="F:tubulin-glutamic acid ligase activity"/>
    <property type="evidence" value="ECO:0007669"/>
    <property type="project" value="TreeGrafter"/>
</dbReference>
<evidence type="ECO:0000259" key="7">
    <source>
        <dbReference type="PROSITE" id="PS50975"/>
    </source>
</evidence>
<evidence type="ECO:0000256" key="4">
    <source>
        <dbReference type="PROSITE-ProRule" id="PRU00409"/>
    </source>
</evidence>
<dbReference type="Pfam" id="PF03133">
    <property type="entry name" value="TTL"/>
    <property type="match status" value="1"/>
</dbReference>
<feature type="compositionally biased region" description="Basic and acidic residues" evidence="5">
    <location>
        <begin position="45"/>
        <end position="55"/>
    </location>
</feature>
<dbReference type="SUPFAM" id="SSF56059">
    <property type="entry name" value="Glutathione synthetase ATP-binding domain-like"/>
    <property type="match status" value="1"/>
</dbReference>
<accession>A0AAD8PGG7</accession>
<keyword evidence="6" id="KW-0812">Transmembrane</keyword>
<feature type="compositionally biased region" description="Basic and acidic residues" evidence="5">
    <location>
        <begin position="161"/>
        <end position="173"/>
    </location>
</feature>
<organism evidence="8 9">
    <name type="scientific">Babesia gibsoni</name>
    <dbReference type="NCBI Taxonomy" id="33632"/>
    <lineage>
        <taxon>Eukaryota</taxon>
        <taxon>Sar</taxon>
        <taxon>Alveolata</taxon>
        <taxon>Apicomplexa</taxon>
        <taxon>Aconoidasida</taxon>
        <taxon>Piroplasmida</taxon>
        <taxon>Babesiidae</taxon>
        <taxon>Babesia</taxon>
    </lineage>
</organism>
<dbReference type="GO" id="GO:0015631">
    <property type="term" value="F:tubulin binding"/>
    <property type="evidence" value="ECO:0007669"/>
    <property type="project" value="TreeGrafter"/>
</dbReference>
<name>A0AAD8PGG7_BABGI</name>
<evidence type="ECO:0000313" key="9">
    <source>
        <dbReference type="Proteomes" id="UP001230268"/>
    </source>
</evidence>
<evidence type="ECO:0000256" key="6">
    <source>
        <dbReference type="SAM" id="Phobius"/>
    </source>
</evidence>
<keyword evidence="1" id="KW-0436">Ligase</keyword>
<dbReference type="Gene3D" id="3.30.470.20">
    <property type="entry name" value="ATP-grasp fold, B domain"/>
    <property type="match status" value="1"/>
</dbReference>
<dbReference type="AlphaFoldDB" id="A0AAD8PGG7"/>
<feature type="domain" description="ATP-grasp" evidence="7">
    <location>
        <begin position="301"/>
        <end position="555"/>
    </location>
</feature>
<reference evidence="8" key="1">
    <citation type="submission" date="2023-08" db="EMBL/GenBank/DDBJ databases">
        <title>Draft sequence of the Babesia gibsoni genome.</title>
        <authorList>
            <person name="Yamagishi J.Y."/>
            <person name="Xuan X.X."/>
        </authorList>
    </citation>
    <scope>NUCLEOTIDE SEQUENCE</scope>
    <source>
        <strain evidence="8">Azabu</strain>
    </source>
</reference>
<dbReference type="PANTHER" id="PTHR12241:SF154">
    <property type="entry name" value="TUBULIN POLYGLUTAMYLASE TTLL11"/>
    <property type="match status" value="1"/>
</dbReference>
<keyword evidence="3 4" id="KW-0067">ATP-binding</keyword>
<keyword evidence="6" id="KW-1133">Transmembrane helix</keyword>
<keyword evidence="9" id="KW-1185">Reference proteome</keyword>
<sequence length="743" mass="84478">MSNSDRRNQKLHMWPPHLYPAINRIASERVKEHPQSPLRSMSVSIDRRAKSERSHASRRTLSVTSNEEKEIRRTISCIIALMDSFGAAKKAGRDSDDRSTCDSSSCSLENKDKCTLLSLLSSRLSEIRRMQLPKYVSAPEMTSAITDVSADNRSYTNSNHTHVESETTKHNVTGEKTNPCNGIPPFTATPQVDGGRRNTSSVAFYKRPIVNIAFARTDVSVVAAATKRLRWGTCESNFGGDIFWFSNCLEGTCSKEQIRVFFGITYSKITLNRFNNLQGATRKILFACLTEIYERYTKSDPHLYSTVTSPVTYLFPRDANKMMKALKSGIPMILKPSYGSMGNGIKVVPSIEKVPPSILRGNNNYVCQVYVDRPMLIDARKFDFRVYVLITNIGGGFAAFLSTLGLARVCIHPYQRPNNKNCNDTFMHLTNYSINRQHKRFQRSIDIADDTSNKRTLTSALGSLQQAYGIESQELWSQMARLSEAAVSILYPSIQIHSHNEDFHSFQIIGLDMLLDENAKMWLLEVNSNPSLHYTYQEDDRIKPDVVDQHVKVSLVSESLKLIHRIRCGGVNEIEPEMWIELRVRIPPEIGITTALYAEYRGMFQKEEMQCDDWIHFCKTNGLIALLRDSMDNPGAKSDCKKKVTLKDARLLIRDTFVRTHSRARSQGFPEFLSHMESLAMNIFRKSIHKVIETMCTSGKTHLQYSEQQLVARDHHNLVPAACLHMLLEQAHFFTDFRDKDAI</sequence>
<dbReference type="InterPro" id="IPR004344">
    <property type="entry name" value="TTL/TTLL_fam"/>
</dbReference>
<protein>
    <submittedName>
        <fullName evidence="8">Tubulin polyglutamylase like protein</fullName>
    </submittedName>
</protein>
<dbReference type="InterPro" id="IPR011761">
    <property type="entry name" value="ATP-grasp"/>
</dbReference>
<evidence type="ECO:0000256" key="5">
    <source>
        <dbReference type="SAM" id="MobiDB-lite"/>
    </source>
</evidence>
<comment type="caution">
    <text evidence="8">The sequence shown here is derived from an EMBL/GenBank/DDBJ whole genome shotgun (WGS) entry which is preliminary data.</text>
</comment>
<dbReference type="GO" id="GO:0005524">
    <property type="term" value="F:ATP binding"/>
    <property type="evidence" value="ECO:0007669"/>
    <property type="project" value="UniProtKB-UniRule"/>
</dbReference>
<keyword evidence="2 4" id="KW-0547">Nucleotide-binding</keyword>
<gene>
    <name evidence="8" type="ORF">BgAZ_106780</name>
</gene>
<feature type="region of interest" description="Disordered" evidence="5">
    <location>
        <begin position="153"/>
        <end position="194"/>
    </location>
</feature>
<feature type="transmembrane region" description="Helical" evidence="6">
    <location>
        <begin position="386"/>
        <end position="407"/>
    </location>
</feature>
<evidence type="ECO:0000256" key="1">
    <source>
        <dbReference type="ARBA" id="ARBA00022598"/>
    </source>
</evidence>
<feature type="region of interest" description="Disordered" evidence="5">
    <location>
        <begin position="29"/>
        <end position="65"/>
    </location>
</feature>
<dbReference type="EMBL" id="JAVEPI010000001">
    <property type="protein sequence ID" value="KAK1444772.1"/>
    <property type="molecule type" value="Genomic_DNA"/>
</dbReference>
<evidence type="ECO:0000256" key="2">
    <source>
        <dbReference type="ARBA" id="ARBA00022741"/>
    </source>
</evidence>
<dbReference type="GO" id="GO:0036064">
    <property type="term" value="C:ciliary basal body"/>
    <property type="evidence" value="ECO:0007669"/>
    <property type="project" value="TreeGrafter"/>
</dbReference>
<keyword evidence="6" id="KW-0472">Membrane</keyword>
<dbReference type="Proteomes" id="UP001230268">
    <property type="component" value="Unassembled WGS sequence"/>
</dbReference>
<dbReference type="PROSITE" id="PS51221">
    <property type="entry name" value="TTL"/>
    <property type="match status" value="1"/>
</dbReference>
<dbReference type="GO" id="GO:0000226">
    <property type="term" value="P:microtubule cytoskeleton organization"/>
    <property type="evidence" value="ECO:0007669"/>
    <property type="project" value="TreeGrafter"/>
</dbReference>
<evidence type="ECO:0000256" key="3">
    <source>
        <dbReference type="ARBA" id="ARBA00022840"/>
    </source>
</evidence>